<gene>
    <name evidence="1" type="ORF">VITISV_025763</name>
</gene>
<organism evidence="1">
    <name type="scientific">Vitis vinifera</name>
    <name type="common">Grape</name>
    <dbReference type="NCBI Taxonomy" id="29760"/>
    <lineage>
        <taxon>Eukaryota</taxon>
        <taxon>Viridiplantae</taxon>
        <taxon>Streptophyta</taxon>
        <taxon>Embryophyta</taxon>
        <taxon>Tracheophyta</taxon>
        <taxon>Spermatophyta</taxon>
        <taxon>Magnoliopsida</taxon>
        <taxon>eudicotyledons</taxon>
        <taxon>Gunneridae</taxon>
        <taxon>Pentapetalae</taxon>
        <taxon>rosids</taxon>
        <taxon>Vitales</taxon>
        <taxon>Vitaceae</taxon>
        <taxon>Viteae</taxon>
        <taxon>Vitis</taxon>
    </lineage>
</organism>
<sequence>MKNRSFEVLCHKQIRNARSKRCPDRASGHTIGWRWTWSVAGCPNDVARLAHIKSMIRTTHLDRICYRSGSPDRGARHMSSWGIRMELIQIALRAPCHQGEGSLHLAHADGPPSDARHSSFHPGKNSIRQKFHLLRIFHIRHLTPDRRGGRFNFPCQTCPDPLIEYFTS</sequence>
<dbReference type="EMBL" id="AM443450">
    <property type="protein sequence ID" value="CAN76308.1"/>
    <property type="molecule type" value="Genomic_DNA"/>
</dbReference>
<reference evidence="1" key="1">
    <citation type="journal article" date="2007" name="PLoS ONE">
        <title>The first genome sequence of an elite grapevine cultivar (Pinot noir Vitis vinifera L.): coping with a highly heterozygous genome.</title>
        <authorList>
            <person name="Velasco R."/>
            <person name="Zharkikh A."/>
            <person name="Troggio M."/>
            <person name="Cartwright D.A."/>
            <person name="Cestaro A."/>
            <person name="Pruss D."/>
            <person name="Pindo M."/>
            <person name="FitzGerald L.M."/>
            <person name="Vezzulli S."/>
            <person name="Reid J."/>
            <person name="Malacarne G."/>
            <person name="Iliev D."/>
            <person name="Coppola G."/>
            <person name="Wardell B."/>
            <person name="Micheletti D."/>
            <person name="Macalma T."/>
            <person name="Facci M."/>
            <person name="Mitchell J.T."/>
            <person name="Perazzolli M."/>
            <person name="Eldredge G."/>
            <person name="Gatto P."/>
            <person name="Oyzerski R."/>
            <person name="Moretto M."/>
            <person name="Gutin N."/>
            <person name="Stefanini M."/>
            <person name="Chen Y."/>
            <person name="Segala C."/>
            <person name="Davenport C."/>
            <person name="Dematte L."/>
            <person name="Mraz A."/>
            <person name="Battilana J."/>
            <person name="Stormo K."/>
            <person name="Costa F."/>
            <person name="Tao Q."/>
            <person name="Si-Ammour A."/>
            <person name="Harkins T."/>
            <person name="Lackey A."/>
            <person name="Perbost C."/>
            <person name="Taillon B."/>
            <person name="Stella A."/>
            <person name="Solovyev V."/>
            <person name="Fawcett J.A."/>
            <person name="Sterck L."/>
            <person name="Vandepoele K."/>
            <person name="Grando S.M."/>
            <person name="Toppo S."/>
            <person name="Moser C."/>
            <person name="Lanchbury J."/>
            <person name="Bogden R."/>
            <person name="Skolnick M."/>
            <person name="Sgaramella V."/>
            <person name="Bhatnagar S.K."/>
            <person name="Fontana P."/>
            <person name="Gutin A."/>
            <person name="Van de Peer Y."/>
            <person name="Salamini F."/>
            <person name="Viola R."/>
        </authorList>
    </citation>
    <scope>NUCLEOTIDE SEQUENCE</scope>
</reference>
<name>A5B1K0_VITVI</name>
<proteinExistence type="predicted"/>
<accession>A5B1K0</accession>
<dbReference type="AlphaFoldDB" id="A5B1K0"/>
<evidence type="ECO:0000313" key="1">
    <source>
        <dbReference type="EMBL" id="CAN76308.1"/>
    </source>
</evidence>
<protein>
    <submittedName>
        <fullName evidence="1">Uncharacterized protein</fullName>
    </submittedName>
</protein>